<dbReference type="Proteomes" id="UP000266861">
    <property type="component" value="Unassembled WGS sequence"/>
</dbReference>
<gene>
    <name evidence="4" type="ORF">Glove_19g437</name>
</gene>
<dbReference type="InterPro" id="IPR036875">
    <property type="entry name" value="Znf_CCHC_sf"/>
</dbReference>
<dbReference type="InterPro" id="IPR001878">
    <property type="entry name" value="Znf_CCHC"/>
</dbReference>
<dbReference type="InterPro" id="IPR021109">
    <property type="entry name" value="Peptidase_aspartic_dom_sf"/>
</dbReference>
<organism evidence="4 5">
    <name type="scientific">Diversispora epigaea</name>
    <dbReference type="NCBI Taxonomy" id="1348612"/>
    <lineage>
        <taxon>Eukaryota</taxon>
        <taxon>Fungi</taxon>
        <taxon>Fungi incertae sedis</taxon>
        <taxon>Mucoromycota</taxon>
        <taxon>Glomeromycotina</taxon>
        <taxon>Glomeromycetes</taxon>
        <taxon>Diversisporales</taxon>
        <taxon>Diversisporaceae</taxon>
        <taxon>Diversispora</taxon>
    </lineage>
</organism>
<dbReference type="Gene3D" id="4.10.60.10">
    <property type="entry name" value="Zinc finger, CCHC-type"/>
    <property type="match status" value="1"/>
</dbReference>
<evidence type="ECO:0000313" key="5">
    <source>
        <dbReference type="Proteomes" id="UP000266861"/>
    </source>
</evidence>
<evidence type="ECO:0000313" key="4">
    <source>
        <dbReference type="EMBL" id="RHZ89109.1"/>
    </source>
</evidence>
<evidence type="ECO:0000259" key="3">
    <source>
        <dbReference type="PROSITE" id="PS50158"/>
    </source>
</evidence>
<dbReference type="PROSITE" id="PS50158">
    <property type="entry name" value="ZF_CCHC"/>
    <property type="match status" value="1"/>
</dbReference>
<dbReference type="Gene3D" id="2.40.70.10">
    <property type="entry name" value="Acid Proteases"/>
    <property type="match status" value="1"/>
</dbReference>
<keyword evidence="1" id="KW-0862">Zinc</keyword>
<keyword evidence="1" id="KW-0479">Metal-binding</keyword>
<name>A0A397JL65_9GLOM</name>
<dbReference type="Pfam" id="PF00098">
    <property type="entry name" value="zf-CCHC"/>
    <property type="match status" value="1"/>
</dbReference>
<evidence type="ECO:0000256" key="1">
    <source>
        <dbReference type="PROSITE-ProRule" id="PRU00047"/>
    </source>
</evidence>
<dbReference type="OrthoDB" id="2437133at2759"/>
<dbReference type="GO" id="GO:0008270">
    <property type="term" value="F:zinc ion binding"/>
    <property type="evidence" value="ECO:0007669"/>
    <property type="project" value="UniProtKB-KW"/>
</dbReference>
<proteinExistence type="predicted"/>
<comment type="caution">
    <text evidence="4">The sequence shown here is derived from an EMBL/GenBank/DDBJ whole genome shotgun (WGS) entry which is preliminary data.</text>
</comment>
<dbReference type="AlphaFoldDB" id="A0A397JL65"/>
<dbReference type="GO" id="GO:0003676">
    <property type="term" value="F:nucleic acid binding"/>
    <property type="evidence" value="ECO:0007669"/>
    <property type="project" value="InterPro"/>
</dbReference>
<feature type="region of interest" description="Disordered" evidence="2">
    <location>
        <begin position="291"/>
        <end position="310"/>
    </location>
</feature>
<keyword evidence="1" id="KW-0863">Zinc-finger</keyword>
<dbReference type="EMBL" id="PQFF01000017">
    <property type="protein sequence ID" value="RHZ89109.1"/>
    <property type="molecule type" value="Genomic_DNA"/>
</dbReference>
<feature type="compositionally biased region" description="Basic residues" evidence="2">
    <location>
        <begin position="291"/>
        <end position="303"/>
    </location>
</feature>
<accession>A0A397JL65</accession>
<keyword evidence="5" id="KW-1185">Reference proteome</keyword>
<dbReference type="SMART" id="SM00343">
    <property type="entry name" value="ZnF_C2HC"/>
    <property type="match status" value="1"/>
</dbReference>
<sequence>MFDEYPVENFHSLVRRHTSGKVTCGEWLRRDAMFIDYHRNDNQFAQSFVPKRSYPYTKKNLDLMAKRTAIFLLQFFEKLWINCGKAERKMEGARIKKPYYYFPPLSKRFSFGAIPLGYHSSHLPNQNQFCDYENCDFIFNTNGIVLICGHAYHEECFDRIGLKCQYCFEYLSVSIDELSHSFNEQLKMNIDIENEFDQMHILSSEDDNSLDQAEIIKENNDIDKELADKIAELLPEIKAIVKMYKPADLATAYGKAKAYEQGKMNLNDTQKRPLNLKAQVLSLVTRAITKKKNMKEERRKRKQPREQNNNIYQLSQLRGKCYNCGEIGHFARDCLSEKKKPQQPYNRNVSYIEHFNDISEDEYEAYETIRNKSNTQTNPIRRSERITRQPTTILKPNQSISTLKIVEPEILVNFQEDPYIDHDLDVEMKNYENKKKTRIKTKWQLSVIDKLEPYDISEDILQMQASAKIGQLLKYPEQKRNLTKILKRSTGNPIAAVLDSGAAVRIINSVEIVIQDLLVPMQLQVIESTEDNLLLGTDFFEKTQFHWNFKDCTLKLTYDNKETIVVTTHSDQLVPYVDSEEEYEEEIQDELEYELEEDLEELESYCSEQIIDEDDIDEYYYYTNKNPAVFLTNITIPEIKESPIQKGILNKQQEIIVDELFAEHTNVFAENISEEGQTIELTQTYVVEHEIKTNVQLIKQRPY</sequence>
<reference evidence="4 5" key="1">
    <citation type="submission" date="2018-08" db="EMBL/GenBank/DDBJ databases">
        <title>Genome and evolution of the arbuscular mycorrhizal fungus Diversispora epigaea (formerly Glomus versiforme) and its bacterial endosymbionts.</title>
        <authorList>
            <person name="Sun X."/>
            <person name="Fei Z."/>
            <person name="Harrison M."/>
        </authorList>
    </citation>
    <scope>NUCLEOTIDE SEQUENCE [LARGE SCALE GENOMIC DNA]</scope>
    <source>
        <strain evidence="4 5">IT104</strain>
    </source>
</reference>
<dbReference type="SUPFAM" id="SSF57756">
    <property type="entry name" value="Retrovirus zinc finger-like domains"/>
    <property type="match status" value="1"/>
</dbReference>
<protein>
    <recommendedName>
        <fullName evidence="3">CCHC-type domain-containing protein</fullName>
    </recommendedName>
</protein>
<feature type="domain" description="CCHC-type" evidence="3">
    <location>
        <begin position="320"/>
        <end position="334"/>
    </location>
</feature>
<evidence type="ECO:0000256" key="2">
    <source>
        <dbReference type="SAM" id="MobiDB-lite"/>
    </source>
</evidence>